<dbReference type="PANTHER" id="PTHR46791">
    <property type="entry name" value="EXPRESSED PROTEIN"/>
    <property type="match status" value="1"/>
</dbReference>
<dbReference type="Ensembl" id="ENSNMLT00000031412.1">
    <property type="protein sequence ID" value="ENSNMLP00000028126.1"/>
    <property type="gene ID" value="ENSNMLG00000017908.1"/>
</dbReference>
<accession>A0A8C6U3M1</accession>
<dbReference type="Gene3D" id="1.10.10.60">
    <property type="entry name" value="Homeodomain-like"/>
    <property type="match status" value="1"/>
</dbReference>
<dbReference type="InterPro" id="IPR001584">
    <property type="entry name" value="Integrase_cat-core"/>
</dbReference>
<dbReference type="Gene3D" id="3.30.420.10">
    <property type="entry name" value="Ribonuclease H-like superfamily/Ribonuclease H"/>
    <property type="match status" value="1"/>
</dbReference>
<dbReference type="Pfam" id="PF02796">
    <property type="entry name" value="HTH_7"/>
    <property type="match status" value="1"/>
</dbReference>
<feature type="domain" description="Integrase catalytic" evidence="1">
    <location>
        <begin position="129"/>
        <end position="241"/>
    </location>
</feature>
<dbReference type="GO" id="GO:0000150">
    <property type="term" value="F:DNA strand exchange activity"/>
    <property type="evidence" value="ECO:0007669"/>
    <property type="project" value="InterPro"/>
</dbReference>
<dbReference type="Pfam" id="PF24764">
    <property type="entry name" value="rva_4"/>
    <property type="match status" value="1"/>
</dbReference>
<evidence type="ECO:0000259" key="1">
    <source>
        <dbReference type="PROSITE" id="PS50994"/>
    </source>
</evidence>
<reference evidence="2" key="1">
    <citation type="submission" date="2025-08" db="UniProtKB">
        <authorList>
            <consortium name="Ensembl"/>
        </authorList>
    </citation>
    <scope>IDENTIFICATION</scope>
</reference>
<dbReference type="InterPro" id="IPR006120">
    <property type="entry name" value="Resolvase_HTH_dom"/>
</dbReference>
<dbReference type="InterPro" id="IPR036397">
    <property type="entry name" value="RNaseH_sf"/>
</dbReference>
<dbReference type="InterPro" id="IPR058913">
    <property type="entry name" value="Integrase_dom_put"/>
</dbReference>
<evidence type="ECO:0000313" key="3">
    <source>
        <dbReference type="Proteomes" id="UP000694523"/>
    </source>
</evidence>
<organism evidence="2 3">
    <name type="scientific">Neogobius melanostomus</name>
    <name type="common">round goby</name>
    <dbReference type="NCBI Taxonomy" id="47308"/>
    <lineage>
        <taxon>Eukaryota</taxon>
        <taxon>Metazoa</taxon>
        <taxon>Chordata</taxon>
        <taxon>Craniata</taxon>
        <taxon>Vertebrata</taxon>
        <taxon>Euteleostomi</taxon>
        <taxon>Actinopterygii</taxon>
        <taxon>Neopterygii</taxon>
        <taxon>Teleostei</taxon>
        <taxon>Neoteleostei</taxon>
        <taxon>Acanthomorphata</taxon>
        <taxon>Gobiaria</taxon>
        <taxon>Gobiiformes</taxon>
        <taxon>Gobioidei</taxon>
        <taxon>Gobiidae</taxon>
        <taxon>Benthophilinae</taxon>
        <taxon>Neogobiini</taxon>
        <taxon>Neogobius</taxon>
    </lineage>
</organism>
<sequence length="421" mass="48654">QRPIARPRISIAESEEELINKIKAMLGLNMNVTDVARAVGISRQTLYRKIAQYGITYRRHFQISIEELREVVVDIKTRYPSAGEVFVMGHLRSRQIVVQRRRVRALLHDVDGQGISERRTHTITRRQYWSPCPNYVWHIDGLHKLIRWKFVIHGSMDGFSRLITFLNCSVDNRASTVLNQFQEAVQLFGWPLHVRTDLGGENTDIWRAMTEHHHTDNAVIVGSSVHNERVERMWRDINRVVSSHFREQFFSLEAEGLLNPLNEADLFCLHWVYLDLVNRILHDHQSAHNHHSVSTEQHYTRLQLYHTNLHLQELHQHHPDSERTTPSQVSRGSVTVESLQLRPSAGVLAHLTRNIPRDAVTMLNAKAMYQRALHCLGTHTLNQHLARMDILSSTLNAIVMLCTLLPPAYAYKNVCVKACFS</sequence>
<dbReference type="InterPro" id="IPR009057">
    <property type="entry name" value="Homeodomain-like_sf"/>
</dbReference>
<protein>
    <recommendedName>
        <fullName evidence="1">Integrase catalytic domain-containing protein</fullName>
    </recommendedName>
</protein>
<dbReference type="Proteomes" id="UP000694523">
    <property type="component" value="Unplaced"/>
</dbReference>
<dbReference type="GO" id="GO:0003677">
    <property type="term" value="F:DNA binding"/>
    <property type="evidence" value="ECO:0007669"/>
    <property type="project" value="InterPro"/>
</dbReference>
<evidence type="ECO:0000313" key="2">
    <source>
        <dbReference type="Ensembl" id="ENSNMLP00000028126.1"/>
    </source>
</evidence>
<dbReference type="GO" id="GO:0015074">
    <property type="term" value="P:DNA integration"/>
    <property type="evidence" value="ECO:0007669"/>
    <property type="project" value="InterPro"/>
</dbReference>
<keyword evidence="3" id="KW-1185">Reference proteome</keyword>
<reference evidence="2" key="2">
    <citation type="submission" date="2025-09" db="UniProtKB">
        <authorList>
            <consortium name="Ensembl"/>
        </authorList>
    </citation>
    <scope>IDENTIFICATION</scope>
</reference>
<dbReference type="AlphaFoldDB" id="A0A8C6U3M1"/>
<dbReference type="InterPro" id="IPR012337">
    <property type="entry name" value="RNaseH-like_sf"/>
</dbReference>
<dbReference type="PANTHER" id="PTHR46791:SF7">
    <property type="entry name" value="INTEGRASE CATALYTIC DOMAIN-CONTAINING PROTEIN"/>
    <property type="match status" value="1"/>
</dbReference>
<dbReference type="SUPFAM" id="SSF46689">
    <property type="entry name" value="Homeodomain-like"/>
    <property type="match status" value="1"/>
</dbReference>
<dbReference type="SUPFAM" id="SSF53098">
    <property type="entry name" value="Ribonuclease H-like"/>
    <property type="match status" value="1"/>
</dbReference>
<proteinExistence type="predicted"/>
<dbReference type="PROSITE" id="PS50994">
    <property type="entry name" value="INTEGRASE"/>
    <property type="match status" value="1"/>
</dbReference>
<name>A0A8C6U3M1_9GOBI</name>